<reference evidence="2" key="1">
    <citation type="submission" date="2013-10" db="EMBL/GenBank/DDBJ databases">
        <title>Genome sequencing of Onchocerca volvulus.</title>
        <authorList>
            <person name="Cotton J."/>
            <person name="Tsai J."/>
            <person name="Stanley E."/>
            <person name="Tracey A."/>
            <person name="Holroyd N."/>
            <person name="Lustigman S."/>
            <person name="Berriman M."/>
        </authorList>
    </citation>
    <scope>NUCLEOTIDE SEQUENCE</scope>
</reference>
<evidence type="ECO:0000313" key="2">
    <source>
        <dbReference type="Proteomes" id="UP000024404"/>
    </source>
</evidence>
<dbReference type="EnsemblMetazoa" id="OVOC9738.1">
    <property type="protein sequence ID" value="OVOC9738.1"/>
    <property type="gene ID" value="WBGene00246547"/>
</dbReference>
<keyword evidence="2" id="KW-1185">Reference proteome</keyword>
<reference evidence="1" key="2">
    <citation type="submission" date="2022-06" db="UniProtKB">
        <authorList>
            <consortium name="EnsemblMetazoa"/>
        </authorList>
    </citation>
    <scope>IDENTIFICATION</scope>
</reference>
<dbReference type="Proteomes" id="UP000024404">
    <property type="component" value="Unassembled WGS sequence"/>
</dbReference>
<organism evidence="1 2">
    <name type="scientific">Onchocerca volvulus</name>
    <dbReference type="NCBI Taxonomy" id="6282"/>
    <lineage>
        <taxon>Eukaryota</taxon>
        <taxon>Metazoa</taxon>
        <taxon>Ecdysozoa</taxon>
        <taxon>Nematoda</taxon>
        <taxon>Chromadorea</taxon>
        <taxon>Rhabditida</taxon>
        <taxon>Spirurina</taxon>
        <taxon>Spiruromorpha</taxon>
        <taxon>Filarioidea</taxon>
        <taxon>Onchocercidae</taxon>
        <taxon>Onchocerca</taxon>
    </lineage>
</organism>
<evidence type="ECO:0000313" key="1">
    <source>
        <dbReference type="EnsemblMetazoa" id="OVOC9738.1"/>
    </source>
</evidence>
<protein>
    <submittedName>
        <fullName evidence="1">Uncharacterized protein</fullName>
    </submittedName>
</protein>
<sequence length="144" mass="16265">MKSDVWSSPLCEEYTYDSSKDTHEIRETKRTCNNTLKADVNYKGISNFIFTIILNTKLRVVRMDKKATSRQRELGGMVDAAVSGSPGVAAVIVNYKDDLNTVDFNALSTMKDGNSQERFDSLVPSKVRVSFDSFSIERDCSFWI</sequence>
<dbReference type="AlphaFoldDB" id="A0A8R1U2E9"/>
<dbReference type="EMBL" id="CMVM020000291">
    <property type="status" value="NOT_ANNOTATED_CDS"/>
    <property type="molecule type" value="Genomic_DNA"/>
</dbReference>
<proteinExistence type="predicted"/>
<name>A0A8R1U2E9_ONCVO</name>
<accession>A0A8R1U2E9</accession>